<evidence type="ECO:0000256" key="1">
    <source>
        <dbReference type="ARBA" id="ARBA00023235"/>
    </source>
</evidence>
<comment type="similarity">
    <text evidence="4">Belongs to the enoyl-CoA hydratase/isomerase family.</text>
</comment>
<dbReference type="Pfam" id="PF00378">
    <property type="entry name" value="ECH_1"/>
    <property type="match status" value="1"/>
</dbReference>
<dbReference type="OrthoDB" id="9807606at2"/>
<dbReference type="Gene3D" id="3.90.226.10">
    <property type="entry name" value="2-enoyl-CoA Hydratase, Chain A, domain 1"/>
    <property type="match status" value="1"/>
</dbReference>
<dbReference type="GO" id="GO:0004165">
    <property type="term" value="F:delta(3)-delta(2)-enoyl-CoA isomerase activity"/>
    <property type="evidence" value="ECO:0007669"/>
    <property type="project" value="UniProtKB-EC"/>
</dbReference>
<dbReference type="InterPro" id="IPR018376">
    <property type="entry name" value="Enoyl-CoA_hyd/isom_CS"/>
</dbReference>
<gene>
    <name evidence="5" type="ORF">CBM2587_B60217</name>
</gene>
<dbReference type="SUPFAM" id="SSF52096">
    <property type="entry name" value="ClpP/crotonase"/>
    <property type="match status" value="1"/>
</dbReference>
<evidence type="ECO:0000256" key="4">
    <source>
        <dbReference type="RuleBase" id="RU003707"/>
    </source>
</evidence>
<dbReference type="GO" id="GO:0004300">
    <property type="term" value="F:enoyl-CoA hydratase activity"/>
    <property type="evidence" value="ECO:0007669"/>
    <property type="project" value="UniProtKB-EC"/>
</dbReference>
<protein>
    <submittedName>
        <fullName evidence="5">Fatty acid oxidation complex subunit alpha 2</fullName>
        <ecNumber evidence="5">1.1.1.35</ecNumber>
        <ecNumber evidence="5">4.2.1.17</ecNumber>
        <ecNumber evidence="5">5.3.3.8</ecNumber>
    </submittedName>
</protein>
<dbReference type="InterPro" id="IPR001753">
    <property type="entry name" value="Enoyl-CoA_hydra/iso"/>
</dbReference>
<dbReference type="EMBL" id="OFSQ01000035">
    <property type="protein sequence ID" value="SOY63205.1"/>
    <property type="molecule type" value="Genomic_DNA"/>
</dbReference>
<reference evidence="5" key="1">
    <citation type="submission" date="2018-01" db="EMBL/GenBank/DDBJ databases">
        <authorList>
            <person name="Clerissi C."/>
        </authorList>
    </citation>
    <scope>NUCLEOTIDE SEQUENCE</scope>
    <source>
        <strain evidence="5">Cupriavidus sp. LMG 19464</strain>
    </source>
</reference>
<name>A0A375C5U9_9BURK</name>
<accession>A0A375C5U9</accession>
<dbReference type="AlphaFoldDB" id="A0A375C5U9"/>
<proteinExistence type="inferred from homology"/>
<dbReference type="Proteomes" id="UP000256780">
    <property type="component" value="Chromosome CBM2587_b"/>
</dbReference>
<comment type="caution">
    <text evidence="5">The sequence shown here is derived from an EMBL/GenBank/DDBJ whole genome shotgun (WGS) entry which is preliminary data.</text>
</comment>
<keyword evidence="2 5" id="KW-0456">Lyase</keyword>
<dbReference type="EC" id="1.1.1.35" evidence="5"/>
<dbReference type="PANTHER" id="PTHR23309">
    <property type="entry name" value="3-HYDROXYACYL-COA DEHYROGENASE"/>
    <property type="match status" value="1"/>
</dbReference>
<evidence type="ECO:0000313" key="5">
    <source>
        <dbReference type="EMBL" id="SOY63205.1"/>
    </source>
</evidence>
<dbReference type="InterPro" id="IPR029045">
    <property type="entry name" value="ClpP/crotonase-like_dom_sf"/>
</dbReference>
<organism evidence="5">
    <name type="scientific">Cupriavidus taiwanensis</name>
    <dbReference type="NCBI Taxonomy" id="164546"/>
    <lineage>
        <taxon>Bacteria</taxon>
        <taxon>Pseudomonadati</taxon>
        <taxon>Pseudomonadota</taxon>
        <taxon>Betaproteobacteria</taxon>
        <taxon>Burkholderiales</taxon>
        <taxon>Burkholderiaceae</taxon>
        <taxon>Cupriavidus</taxon>
    </lineage>
</organism>
<dbReference type="GO" id="GO:0003857">
    <property type="term" value="F:(3S)-3-hydroxyacyl-CoA dehydrogenase (NAD+) activity"/>
    <property type="evidence" value="ECO:0007669"/>
    <property type="project" value="UniProtKB-EC"/>
</dbReference>
<dbReference type="EC" id="4.2.1.17" evidence="5"/>
<dbReference type="CDD" id="cd06558">
    <property type="entry name" value="crotonase-like"/>
    <property type="match status" value="1"/>
</dbReference>
<evidence type="ECO:0000256" key="3">
    <source>
        <dbReference type="ARBA" id="ARBA00023268"/>
    </source>
</evidence>
<keyword evidence="5" id="KW-0560">Oxidoreductase</keyword>
<dbReference type="RefSeq" id="WP_116358412.1">
    <property type="nucleotide sequence ID" value="NZ_LT976854.1"/>
</dbReference>
<dbReference type="PROSITE" id="PS00166">
    <property type="entry name" value="ENOYL_COA_HYDRATASE"/>
    <property type="match status" value="1"/>
</dbReference>
<keyword evidence="1 5" id="KW-0413">Isomerase</keyword>
<evidence type="ECO:0000256" key="2">
    <source>
        <dbReference type="ARBA" id="ARBA00023239"/>
    </source>
</evidence>
<sequence length="295" mass="31821">MERPETGAIRTEDRHGILLLAIENPPVNALSNHVRKALFDRIAEAQANDDVLAIVIYGHLDRFSGGADIREFNGTRRRPFTSEVAALIEDGSKPVVAAVAGFALGGGLELAMGAHMRIAAGSARFGLPEVRLGLLPGGGRTQRLPRLVGLEHAFDLILSGRAIGAEEARTLGLIDEIVADDQLLDEALTRAKELARGKLPLRRTGAIRARATENTANALKLARLRLVDGSRVLPAHEHILELVLASTKLPLREGIEAEHEAFQRCVQTPEHKELAALFFATRAAARAKGRNIAPD</sequence>
<dbReference type="EC" id="5.3.3.8" evidence="5"/>
<keyword evidence="3" id="KW-0511">Multifunctional enzyme</keyword>